<dbReference type="InterPro" id="IPR039913">
    <property type="entry name" value="RPAP1/Rba50"/>
</dbReference>
<feature type="region of interest" description="Disordered" evidence="5">
    <location>
        <begin position="99"/>
        <end position="139"/>
    </location>
</feature>
<dbReference type="Gene3D" id="1.25.10.10">
    <property type="entry name" value="Leucine-rich Repeat Variant"/>
    <property type="match status" value="1"/>
</dbReference>
<dbReference type="AlphaFoldDB" id="A0A0A9W2X6"/>
<dbReference type="SUPFAM" id="SSF48371">
    <property type="entry name" value="ARM repeat"/>
    <property type="match status" value="1"/>
</dbReference>
<comment type="similarity">
    <text evidence="2">Belongs to the RPAP1 family.</text>
</comment>
<evidence type="ECO:0000256" key="4">
    <source>
        <dbReference type="ARBA" id="ARBA00023242"/>
    </source>
</evidence>
<evidence type="ECO:0000313" key="9">
    <source>
        <dbReference type="EMBL" id="JAG02144.1"/>
    </source>
</evidence>
<dbReference type="InterPro" id="IPR016024">
    <property type="entry name" value="ARM-type_fold"/>
</dbReference>
<feature type="domain" description="RPAP1/MINIYO-like TPR repeats" evidence="8">
    <location>
        <begin position="837"/>
        <end position="1032"/>
    </location>
</feature>
<keyword evidence="3" id="KW-0804">Transcription</keyword>
<evidence type="ECO:0000259" key="6">
    <source>
        <dbReference type="Pfam" id="PF08620"/>
    </source>
</evidence>
<protein>
    <submittedName>
        <fullName evidence="9">RNA polymerase II-associated protein 1</fullName>
    </submittedName>
</protein>
<organism evidence="9">
    <name type="scientific">Lygus hesperus</name>
    <name type="common">Western plant bug</name>
    <dbReference type="NCBI Taxonomy" id="30085"/>
    <lineage>
        <taxon>Eukaryota</taxon>
        <taxon>Metazoa</taxon>
        <taxon>Ecdysozoa</taxon>
        <taxon>Arthropoda</taxon>
        <taxon>Hexapoda</taxon>
        <taxon>Insecta</taxon>
        <taxon>Pterygota</taxon>
        <taxon>Neoptera</taxon>
        <taxon>Paraneoptera</taxon>
        <taxon>Hemiptera</taxon>
        <taxon>Heteroptera</taxon>
        <taxon>Panheteroptera</taxon>
        <taxon>Cimicomorpha</taxon>
        <taxon>Miridae</taxon>
        <taxon>Mirini</taxon>
        <taxon>Lygus</taxon>
    </lineage>
</organism>
<accession>A0A0A9W2X6</accession>
<sequence length="1059" mass="121022">MSQNKKKSLFAQRMEVQRETANGSNAVTRSSVFTSEDLHDSFGTRSYIVSGDEANRIHQDNLLKLSRMSHHEIHEEREKLLSTLDPGLVEFLRNRRKQRTVEEAMDTQDRSSNAEQSGQPAAGTSETTNTEAEAEFDAREIPDVKEFAHKYPHMDVVEDDKLKWIGELATKKPETNDPFSARFNFEGELLPYIDEGDGVLRGLHNHGEEQERPGYTLQELMQLSRSAVLQQRVIALTTISNILANASKYEAAFLEPILPILLEADMYLLLRFSLDDPSQRVVMASAGAICNLVVNHGDEVCLDLLMGTPLGLQQPSLGVVIDMKQSEMDELKDAELLKLDVVRGMVRTNILERYRYILEKLNIEPVEIKQTLKTLTRMSRHSYEIANAIFSLPDLLDIVVKKLLVENNSGSFYPEALKLFRVLAARSRTLAENIIEKYGILDFLFKFIAGDKAQRHPEAMHLMLESFYTWQTFLSYKLSVDSIRAFEPILVKLLTVHFEYTNVTSSKSDMEHATALITTVSAVAKVEVNSVMFILPLACQCGMKWITQYSNTVNPNFSASKLVGAVLQLFSLTYNSFDCSNFEDNVEKLFRNQALTRSIMRLRKCSWLISGKIISNPENLPCLGSTPPTLFSESSLSIVYSLCTFLLATKNKKLMSWLIREEELFLYLQEVVESSTFRNLSGHWFARQELFLLVSIVHLYTSSDFGDHHRFMHRLAFTLLTIVHEGDKYLLADLISNVVFNIKYFRYSVDDVNERLDFLKLEEESCPQLAGKRDLLQQAIESLPCVETLYMKELGLDYLRPTWPPPTLTGHLNSTQAAFPSDWIFMPIMRLHQCEGNDKNASTTASLCLKWFILIEEFSSDLLSNIKPAAKYCRLCCVFLAGPDLFRDVTPLLGLSLSFVTCKYDELNFEEDIPGLSSFYDFYRDVLEQYAGVSYCDTIFGRYILVPLAQKHNVKFKKIVWSELATILRLLRTPMSEVNMEHYLEPTESDPDLLMTYLRAVASGEVREAWCPILYRMAFHHVVSYISSNNNKISKVLRDRIEKLGNAELKNQFLRNFKT</sequence>
<evidence type="ECO:0000259" key="8">
    <source>
        <dbReference type="Pfam" id="PF25766"/>
    </source>
</evidence>
<dbReference type="GO" id="GO:0006366">
    <property type="term" value="P:transcription by RNA polymerase II"/>
    <property type="evidence" value="ECO:0007669"/>
    <property type="project" value="InterPro"/>
</dbReference>
<feature type="compositionally biased region" description="Polar residues" evidence="5">
    <location>
        <begin position="110"/>
        <end position="119"/>
    </location>
</feature>
<gene>
    <name evidence="9" type="primary">Rpap1_1</name>
    <name evidence="9" type="ORF">CM83_76872</name>
</gene>
<evidence type="ECO:0000259" key="7">
    <source>
        <dbReference type="Pfam" id="PF08621"/>
    </source>
</evidence>
<dbReference type="PANTHER" id="PTHR21483:SF18">
    <property type="entry name" value="RNA POLYMERASE II-ASSOCIATED PROTEIN 1"/>
    <property type="match status" value="1"/>
</dbReference>
<evidence type="ECO:0000256" key="3">
    <source>
        <dbReference type="ARBA" id="ARBA00023163"/>
    </source>
</evidence>
<dbReference type="Pfam" id="PF08621">
    <property type="entry name" value="RPAP1_N"/>
    <property type="match status" value="1"/>
</dbReference>
<feature type="domain" description="RPAP1 N-terminal" evidence="7">
    <location>
        <begin position="56"/>
        <end position="99"/>
    </location>
</feature>
<reference evidence="9" key="1">
    <citation type="journal article" date="2014" name="PLoS ONE">
        <title>Transcriptome-Based Identification of ABC Transporters in the Western Tarnished Plant Bug Lygus hesperus.</title>
        <authorList>
            <person name="Hull J.J."/>
            <person name="Chaney K."/>
            <person name="Geib S.M."/>
            <person name="Fabrick J.A."/>
            <person name="Brent C.S."/>
            <person name="Walsh D."/>
            <person name="Lavine L.C."/>
        </authorList>
    </citation>
    <scope>NUCLEOTIDE SEQUENCE</scope>
</reference>
<evidence type="ECO:0000256" key="2">
    <source>
        <dbReference type="ARBA" id="ARBA00009953"/>
    </source>
</evidence>
<evidence type="ECO:0000256" key="5">
    <source>
        <dbReference type="SAM" id="MobiDB-lite"/>
    </source>
</evidence>
<dbReference type="Pfam" id="PF25766">
    <property type="entry name" value="TPR_RPAP1"/>
    <property type="match status" value="1"/>
</dbReference>
<dbReference type="PANTHER" id="PTHR21483">
    <property type="entry name" value="RNA POLYMERASE II-ASSOCIATED PROTEIN 1"/>
    <property type="match status" value="1"/>
</dbReference>
<dbReference type="InterPro" id="IPR057989">
    <property type="entry name" value="TPR_RPAP1/MINIYO-like"/>
</dbReference>
<feature type="compositionally biased region" description="Low complexity" evidence="5">
    <location>
        <begin position="121"/>
        <end position="131"/>
    </location>
</feature>
<dbReference type="EMBL" id="GBHO01041460">
    <property type="protein sequence ID" value="JAG02144.1"/>
    <property type="molecule type" value="Transcribed_RNA"/>
</dbReference>
<dbReference type="InterPro" id="IPR011989">
    <property type="entry name" value="ARM-like"/>
</dbReference>
<dbReference type="InterPro" id="IPR013930">
    <property type="entry name" value="RPAP1_N"/>
</dbReference>
<feature type="domain" description="RPAP1 C-terminal" evidence="6">
    <location>
        <begin position="181"/>
        <end position="246"/>
    </location>
</feature>
<proteinExistence type="inferred from homology"/>
<name>A0A0A9W2X6_LYGHE</name>
<reference evidence="9" key="2">
    <citation type="submission" date="2014-07" db="EMBL/GenBank/DDBJ databases">
        <authorList>
            <person name="Hull J."/>
        </authorList>
    </citation>
    <scope>NUCLEOTIDE SEQUENCE</scope>
</reference>
<keyword evidence="4" id="KW-0539">Nucleus</keyword>
<comment type="subcellular location">
    <subcellularLocation>
        <location evidence="1">Nucleus</location>
    </subcellularLocation>
</comment>
<dbReference type="InterPro" id="IPR013929">
    <property type="entry name" value="RPAP1_C"/>
</dbReference>
<evidence type="ECO:0000256" key="1">
    <source>
        <dbReference type="ARBA" id="ARBA00004123"/>
    </source>
</evidence>
<dbReference type="Pfam" id="PF08620">
    <property type="entry name" value="RPAP1_C"/>
    <property type="match status" value="1"/>
</dbReference>